<dbReference type="EMBL" id="CM007655">
    <property type="protein sequence ID" value="ONI05354.1"/>
    <property type="molecule type" value="Genomic_DNA"/>
</dbReference>
<sequence length="175" mass="19748">MELPKLEQLPVKTVREQADLAFRLQAVADMEMWLCMKRALNAADRYRERFEDNRAKIAKAGKVIRDADQHAEENAAKIAELSSRLAEAEKALVSAERLGLLLEVWFGAVRLGFPMCRFVCLPLVAAEVAKDAAIRFRAVEVEAAKKEAVAEYRSSDEFTVLLDKEVMDLCDDLVY</sequence>
<dbReference type="Gramene" id="ONI05355">
    <property type="protein sequence ID" value="ONI05355"/>
    <property type="gene ID" value="PRUPE_5G003500"/>
</dbReference>
<evidence type="ECO:0000313" key="2">
    <source>
        <dbReference type="EMBL" id="ONI05354.1"/>
    </source>
</evidence>
<dbReference type="EMBL" id="CM007655">
    <property type="protein sequence ID" value="ONI05355.1"/>
    <property type="molecule type" value="Genomic_DNA"/>
</dbReference>
<keyword evidence="3" id="KW-1185">Reference proteome</keyword>
<reference evidence="2" key="2">
    <citation type="submission" date="2016-12" db="EMBL/GenBank/DDBJ databases">
        <title>WGS assembly of Prunus persica.</title>
        <authorList>
            <person name="Verde I."/>
            <person name="Jenkins J."/>
            <person name="Dondini L."/>
            <person name="Micali S."/>
            <person name="Pagliarani G."/>
            <person name="Vendramin E."/>
            <person name="Paris R."/>
            <person name="Aramini V."/>
            <person name="Gazza L."/>
            <person name="Rossini L."/>
            <person name="Bassi D."/>
            <person name="Troggio M."/>
            <person name="Shu S."/>
            <person name="Grimwood J.H."/>
            <person name="Tartarini S."/>
            <person name="Dettori M.T."/>
            <person name="Schmutz J."/>
        </authorList>
    </citation>
    <scope>NUCLEOTIDE SEQUENCE</scope>
</reference>
<dbReference type="Proteomes" id="UP000006882">
    <property type="component" value="Chromosome G5"/>
</dbReference>
<evidence type="ECO:0000313" key="3">
    <source>
        <dbReference type="Proteomes" id="UP000006882"/>
    </source>
</evidence>
<proteinExistence type="predicted"/>
<dbReference type="AlphaFoldDB" id="A0A251P158"/>
<keyword evidence="1" id="KW-0175">Coiled coil</keyword>
<feature type="coiled-coil region" evidence="1">
    <location>
        <begin position="36"/>
        <end position="98"/>
    </location>
</feature>
<organism evidence="2 3">
    <name type="scientific">Prunus persica</name>
    <name type="common">Peach</name>
    <name type="synonym">Amygdalus persica</name>
    <dbReference type="NCBI Taxonomy" id="3760"/>
    <lineage>
        <taxon>Eukaryota</taxon>
        <taxon>Viridiplantae</taxon>
        <taxon>Streptophyta</taxon>
        <taxon>Embryophyta</taxon>
        <taxon>Tracheophyta</taxon>
        <taxon>Spermatophyta</taxon>
        <taxon>Magnoliopsida</taxon>
        <taxon>eudicotyledons</taxon>
        <taxon>Gunneridae</taxon>
        <taxon>Pentapetalae</taxon>
        <taxon>rosids</taxon>
        <taxon>fabids</taxon>
        <taxon>Rosales</taxon>
        <taxon>Rosaceae</taxon>
        <taxon>Amygdaloideae</taxon>
        <taxon>Amygdaleae</taxon>
        <taxon>Prunus</taxon>
    </lineage>
</organism>
<accession>A0A251P158</accession>
<dbReference type="SMR" id="A0A251P158"/>
<reference evidence="2 3" key="1">
    <citation type="journal article" date="2013" name="Nat. Genet.">
        <title>The high-quality draft genome of peach (Prunus persica) identifies unique patterns of genetic diversity, domestication and genome evolution.</title>
        <authorList>
            <consortium name="International Peach Genome Initiative"/>
            <person name="Verde I."/>
            <person name="Abbott A.G."/>
            <person name="Scalabrin S."/>
            <person name="Jung S."/>
            <person name="Shu S."/>
            <person name="Marroni F."/>
            <person name="Zhebentyayeva T."/>
            <person name="Dettori M.T."/>
            <person name="Grimwood J."/>
            <person name="Cattonaro F."/>
            <person name="Zuccolo A."/>
            <person name="Rossini L."/>
            <person name="Jenkins J."/>
            <person name="Vendramin E."/>
            <person name="Meisel L.A."/>
            <person name="Decroocq V."/>
            <person name="Sosinski B."/>
            <person name="Prochnik S."/>
            <person name="Mitros T."/>
            <person name="Policriti A."/>
            <person name="Cipriani G."/>
            <person name="Dondini L."/>
            <person name="Ficklin S."/>
            <person name="Goodstein D.M."/>
            <person name="Xuan P."/>
            <person name="Del Fabbro C."/>
            <person name="Aramini V."/>
            <person name="Copetti D."/>
            <person name="Gonzalez S."/>
            <person name="Horner D.S."/>
            <person name="Falchi R."/>
            <person name="Lucas S."/>
            <person name="Mica E."/>
            <person name="Maldonado J."/>
            <person name="Lazzari B."/>
            <person name="Bielenberg D."/>
            <person name="Pirona R."/>
            <person name="Miculan M."/>
            <person name="Barakat A."/>
            <person name="Testolin R."/>
            <person name="Stella A."/>
            <person name="Tartarini S."/>
            <person name="Tonutti P."/>
            <person name="Arus P."/>
            <person name="Orellana A."/>
            <person name="Wells C."/>
            <person name="Main D."/>
            <person name="Vizzotto G."/>
            <person name="Silva H."/>
            <person name="Salamini F."/>
            <person name="Schmutz J."/>
            <person name="Morgante M."/>
            <person name="Rokhsar D.S."/>
        </authorList>
    </citation>
    <scope>NUCLEOTIDE SEQUENCE [LARGE SCALE GENOMIC DNA]</scope>
    <source>
        <strain evidence="3">cv. Nemared</strain>
    </source>
</reference>
<gene>
    <name evidence="2" type="ORF">PRUPE_5G003500</name>
</gene>
<protein>
    <submittedName>
        <fullName evidence="2">Uncharacterized protein</fullName>
    </submittedName>
</protein>
<dbReference type="Gramene" id="ONI05354">
    <property type="protein sequence ID" value="ONI05354"/>
    <property type="gene ID" value="PRUPE_5G003500"/>
</dbReference>
<evidence type="ECO:0000256" key="1">
    <source>
        <dbReference type="SAM" id="Coils"/>
    </source>
</evidence>
<name>A0A251P158_PRUPE</name>